<organism evidence="2 3">
    <name type="scientific">Humidesulfovibrio mexicanus</name>
    <dbReference type="NCBI Taxonomy" id="147047"/>
    <lineage>
        <taxon>Bacteria</taxon>
        <taxon>Pseudomonadati</taxon>
        <taxon>Thermodesulfobacteriota</taxon>
        <taxon>Desulfovibrionia</taxon>
        <taxon>Desulfovibrionales</taxon>
        <taxon>Desulfovibrionaceae</taxon>
        <taxon>Humidesulfovibrio</taxon>
    </lineage>
</organism>
<keyword evidence="2" id="KW-0645">Protease</keyword>
<keyword evidence="2" id="KW-0378">Hydrolase</keyword>
<sequence>MMTFLERRALAWRPAWRVRGRAHGAFRGHWTRLAALTIIVLLCLAARAEALDASARWQGLLASSELPAMAVLDLAALRAAYPGAFLGLARRDSGGLDLVLAHGARLAYDDGRIRTPGQVLEEPDVRAMLAQVYPLGRTTPKTANPRPGFDPGRSRVEPLFTALYGADEDAVRAACRVVSFDGHGASMNTRFGAANALARVWRRLAPRAARPAWRQVLRPFGGGFCWREIAATDRLSAHAFGIAVDLNPALPYWLTCRHPEAAPARVQAFPRGIVAAFEAEGFIWGGKWAAFDLMHFEYRPELILKARHLRGDIRLPGAPSRKAFGAG</sequence>
<evidence type="ECO:0000313" key="2">
    <source>
        <dbReference type="EMBL" id="SNR96165.1"/>
    </source>
</evidence>
<gene>
    <name evidence="2" type="ORF">SAMN04488503_2056</name>
</gene>
<dbReference type="RefSeq" id="WP_235641572.1">
    <property type="nucleotide sequence ID" value="NZ_FZOC01000004.1"/>
</dbReference>
<dbReference type="SUPFAM" id="SSF55166">
    <property type="entry name" value="Hedgehog/DD-peptidase"/>
    <property type="match status" value="1"/>
</dbReference>
<dbReference type="AlphaFoldDB" id="A0A239AKG8"/>
<proteinExistence type="predicted"/>
<evidence type="ECO:0000259" key="1">
    <source>
        <dbReference type="Pfam" id="PF13539"/>
    </source>
</evidence>
<feature type="domain" description="Peptidase M15C" evidence="1">
    <location>
        <begin position="232"/>
        <end position="298"/>
    </location>
</feature>
<dbReference type="InterPro" id="IPR039561">
    <property type="entry name" value="Peptidase_M15C"/>
</dbReference>
<evidence type="ECO:0000313" key="3">
    <source>
        <dbReference type="Proteomes" id="UP000198324"/>
    </source>
</evidence>
<reference evidence="2 3" key="1">
    <citation type="submission" date="2017-06" db="EMBL/GenBank/DDBJ databases">
        <authorList>
            <person name="Kim H.J."/>
            <person name="Triplett B.A."/>
        </authorList>
    </citation>
    <scope>NUCLEOTIDE SEQUENCE [LARGE SCALE GENOMIC DNA]</scope>
    <source>
        <strain evidence="2 3">DSM 13116</strain>
    </source>
</reference>
<name>A0A239AKG8_9BACT</name>
<dbReference type="InterPro" id="IPR009045">
    <property type="entry name" value="Zn_M74/Hedgehog-like"/>
</dbReference>
<keyword evidence="3" id="KW-1185">Reference proteome</keyword>
<dbReference type="Pfam" id="PF13539">
    <property type="entry name" value="Peptidase_M15_4"/>
    <property type="match status" value="1"/>
</dbReference>
<dbReference type="EMBL" id="FZOC01000004">
    <property type="protein sequence ID" value="SNR96165.1"/>
    <property type="molecule type" value="Genomic_DNA"/>
</dbReference>
<dbReference type="GO" id="GO:0004180">
    <property type="term" value="F:carboxypeptidase activity"/>
    <property type="evidence" value="ECO:0007669"/>
    <property type="project" value="UniProtKB-KW"/>
</dbReference>
<dbReference type="Proteomes" id="UP000198324">
    <property type="component" value="Unassembled WGS sequence"/>
</dbReference>
<keyword evidence="2" id="KW-0121">Carboxypeptidase</keyword>
<accession>A0A239AKG8</accession>
<dbReference type="Gene3D" id="3.30.1380.10">
    <property type="match status" value="1"/>
</dbReference>
<protein>
    <submittedName>
        <fullName evidence="2">D-alanyl-D-alanine carboxypeptidase</fullName>
    </submittedName>
</protein>